<proteinExistence type="predicted"/>
<evidence type="ECO:0000313" key="2">
    <source>
        <dbReference type="Proteomes" id="UP000614601"/>
    </source>
</evidence>
<dbReference type="EMBL" id="CAJFDH010000005">
    <property type="protein sequence ID" value="CAD5223831.1"/>
    <property type="molecule type" value="Genomic_DNA"/>
</dbReference>
<dbReference type="GO" id="GO:0003676">
    <property type="term" value="F:nucleic acid binding"/>
    <property type="evidence" value="ECO:0007669"/>
    <property type="project" value="InterPro"/>
</dbReference>
<accession>A0A811L7Z7</accession>
<evidence type="ECO:0000313" key="1">
    <source>
        <dbReference type="EMBL" id="CAD5223831.1"/>
    </source>
</evidence>
<dbReference type="Proteomes" id="UP000614601">
    <property type="component" value="Unassembled WGS sequence"/>
</dbReference>
<name>A0A811L7Z7_9BILA</name>
<dbReference type="AlphaFoldDB" id="A0A811L7Z7"/>
<comment type="caution">
    <text evidence="1">The sequence shown here is derived from an EMBL/GenBank/DDBJ whole genome shotgun (WGS) entry which is preliminary data.</text>
</comment>
<dbReference type="EMBL" id="CAJFCW020000005">
    <property type="protein sequence ID" value="CAG9118923.1"/>
    <property type="molecule type" value="Genomic_DNA"/>
</dbReference>
<keyword evidence="2" id="KW-1185">Reference proteome</keyword>
<dbReference type="InterPro" id="IPR036397">
    <property type="entry name" value="RNaseH_sf"/>
</dbReference>
<reference evidence="1" key="1">
    <citation type="submission" date="2020-09" db="EMBL/GenBank/DDBJ databases">
        <authorList>
            <person name="Kikuchi T."/>
        </authorList>
    </citation>
    <scope>NUCLEOTIDE SEQUENCE</scope>
    <source>
        <strain evidence="1">SH1</strain>
    </source>
</reference>
<sequence>MVQEIKVKHDHVWAVLLLKFRNPGNATRATKEICSARPAETLSGSCTYLLMFPRTFAWLGNLVTGDEKWVLYVNHTRKKQWRGRREQSVSTPKPDLQPLQWPLEEMIR</sequence>
<gene>
    <name evidence="1" type="ORF">BOKJ2_LOCUS10601</name>
</gene>
<dbReference type="Proteomes" id="UP000783686">
    <property type="component" value="Unassembled WGS sequence"/>
</dbReference>
<dbReference type="OrthoDB" id="5874420at2759"/>
<dbReference type="Gene3D" id="3.30.420.10">
    <property type="entry name" value="Ribonuclease H-like superfamily/Ribonuclease H"/>
    <property type="match status" value="1"/>
</dbReference>
<organism evidence="1 2">
    <name type="scientific">Bursaphelenchus okinawaensis</name>
    <dbReference type="NCBI Taxonomy" id="465554"/>
    <lineage>
        <taxon>Eukaryota</taxon>
        <taxon>Metazoa</taxon>
        <taxon>Ecdysozoa</taxon>
        <taxon>Nematoda</taxon>
        <taxon>Chromadorea</taxon>
        <taxon>Rhabditida</taxon>
        <taxon>Tylenchina</taxon>
        <taxon>Tylenchomorpha</taxon>
        <taxon>Aphelenchoidea</taxon>
        <taxon>Aphelenchoididae</taxon>
        <taxon>Bursaphelenchus</taxon>
    </lineage>
</organism>
<protein>
    <submittedName>
        <fullName evidence="1">Uncharacterized protein</fullName>
    </submittedName>
</protein>